<dbReference type="Pfam" id="PF02609">
    <property type="entry name" value="Exonuc_VII_S"/>
    <property type="match status" value="1"/>
</dbReference>
<comment type="caution">
    <text evidence="2">The sequence shown here is derived from an EMBL/GenBank/DDBJ whole genome shotgun (WGS) entry which is preliminary data.</text>
</comment>
<feature type="compositionally biased region" description="Low complexity" evidence="1">
    <location>
        <begin position="97"/>
        <end position="106"/>
    </location>
</feature>
<dbReference type="InterPro" id="IPR003761">
    <property type="entry name" value="Exonuc_VII_S"/>
</dbReference>
<evidence type="ECO:0000313" key="2">
    <source>
        <dbReference type="EMBL" id="MCI2241591.1"/>
    </source>
</evidence>
<evidence type="ECO:0000256" key="1">
    <source>
        <dbReference type="SAM" id="MobiDB-lite"/>
    </source>
</evidence>
<dbReference type="RefSeq" id="WP_242163890.1">
    <property type="nucleotide sequence ID" value="NZ_JAJMLW010000001.1"/>
</dbReference>
<keyword evidence="3" id="KW-1185">Reference proteome</keyword>
<organism evidence="2 3">
    <name type="scientific">Adlercreutzia faecimuris</name>
    <dbReference type="NCBI Taxonomy" id="2897341"/>
    <lineage>
        <taxon>Bacteria</taxon>
        <taxon>Bacillati</taxon>
        <taxon>Actinomycetota</taxon>
        <taxon>Coriobacteriia</taxon>
        <taxon>Eggerthellales</taxon>
        <taxon>Eggerthellaceae</taxon>
        <taxon>Adlercreutzia</taxon>
    </lineage>
</organism>
<accession>A0ABS9WH59</accession>
<reference evidence="2" key="1">
    <citation type="submission" date="2021-11" db="EMBL/GenBank/DDBJ databases">
        <title>A Novel Adlercreutzia Species, isolated from a Allomyrina dichotoma larva feces.</title>
        <authorList>
            <person name="Suh M.K."/>
        </authorList>
    </citation>
    <scope>NUCLEOTIDE SEQUENCE</scope>
    <source>
        <strain evidence="2">JBNU-10</strain>
    </source>
</reference>
<dbReference type="Proteomes" id="UP001430755">
    <property type="component" value="Unassembled WGS sequence"/>
</dbReference>
<feature type="region of interest" description="Disordered" evidence="1">
    <location>
        <begin position="55"/>
        <end position="106"/>
    </location>
</feature>
<feature type="compositionally biased region" description="Low complexity" evidence="1">
    <location>
        <begin position="55"/>
        <end position="88"/>
    </location>
</feature>
<sequence length="106" mass="10777">MEEHGTFEAVRTRLDEIVDAVSAEDVTLDEALALYEEAVNLGLSACDLSEKDVEAAFPEEAAGEEGAPAPADAEAAGADVADAASADAEPADPAPDAPAAEPRPQD</sequence>
<dbReference type="EMBL" id="JAJMLW010000001">
    <property type="protein sequence ID" value="MCI2241591.1"/>
    <property type="molecule type" value="Genomic_DNA"/>
</dbReference>
<evidence type="ECO:0000313" key="3">
    <source>
        <dbReference type="Proteomes" id="UP001430755"/>
    </source>
</evidence>
<proteinExistence type="predicted"/>
<protein>
    <submittedName>
        <fullName evidence="2">Exodeoxyribonuclease VII small subunit</fullName>
    </submittedName>
</protein>
<gene>
    <name evidence="2" type="ORF">LPT13_04380</name>
</gene>
<name>A0ABS9WH59_9ACTN</name>